<evidence type="ECO:0000256" key="1">
    <source>
        <dbReference type="SAM" id="MobiDB-lite"/>
    </source>
</evidence>
<organism evidence="2 3">
    <name type="scientific">Aulographum hederae CBS 113979</name>
    <dbReference type="NCBI Taxonomy" id="1176131"/>
    <lineage>
        <taxon>Eukaryota</taxon>
        <taxon>Fungi</taxon>
        <taxon>Dikarya</taxon>
        <taxon>Ascomycota</taxon>
        <taxon>Pezizomycotina</taxon>
        <taxon>Dothideomycetes</taxon>
        <taxon>Pleosporomycetidae</taxon>
        <taxon>Aulographales</taxon>
        <taxon>Aulographaceae</taxon>
    </lineage>
</organism>
<proteinExistence type="predicted"/>
<evidence type="ECO:0000313" key="3">
    <source>
        <dbReference type="Proteomes" id="UP000800041"/>
    </source>
</evidence>
<accession>A0A6G1GNH4</accession>
<name>A0A6G1GNH4_9PEZI</name>
<protein>
    <submittedName>
        <fullName evidence="2">Uncharacterized protein</fullName>
    </submittedName>
</protein>
<feature type="region of interest" description="Disordered" evidence="1">
    <location>
        <begin position="59"/>
        <end position="108"/>
    </location>
</feature>
<sequence>MLLEHTLLVHGIELPSWQNLSSIPQGDMQVANQDPTTEMATASLGTFDDWQSIQVSLPQTSTPLAGGSGAYSTAPPVHTDAHIPYPHQSSTVDPPTQLPTGLSVPQPFPAAERSPLDTTAVGVDFVLVLEHICMPHHPSLRPAAGSNHAFTASTHILSYTDAELTTQTKWDVPREDMERLLSLSLQIDLDGEITPVQAWARLRAHPRFGELDGGGLRELKGVLGREVSCLGFGAVIDEEVFHTKVDAFLNNL</sequence>
<dbReference type="EMBL" id="ML977186">
    <property type="protein sequence ID" value="KAF1982288.1"/>
    <property type="molecule type" value="Genomic_DNA"/>
</dbReference>
<reference evidence="2" key="1">
    <citation type="journal article" date="2020" name="Stud. Mycol.">
        <title>101 Dothideomycetes genomes: a test case for predicting lifestyles and emergence of pathogens.</title>
        <authorList>
            <person name="Haridas S."/>
            <person name="Albert R."/>
            <person name="Binder M."/>
            <person name="Bloem J."/>
            <person name="Labutti K."/>
            <person name="Salamov A."/>
            <person name="Andreopoulos B."/>
            <person name="Baker S."/>
            <person name="Barry K."/>
            <person name="Bills G."/>
            <person name="Bluhm B."/>
            <person name="Cannon C."/>
            <person name="Castanera R."/>
            <person name="Culley D."/>
            <person name="Daum C."/>
            <person name="Ezra D."/>
            <person name="Gonzalez J."/>
            <person name="Henrissat B."/>
            <person name="Kuo A."/>
            <person name="Liang C."/>
            <person name="Lipzen A."/>
            <person name="Lutzoni F."/>
            <person name="Magnuson J."/>
            <person name="Mondo S."/>
            <person name="Nolan M."/>
            <person name="Ohm R."/>
            <person name="Pangilinan J."/>
            <person name="Park H.-J."/>
            <person name="Ramirez L."/>
            <person name="Alfaro M."/>
            <person name="Sun H."/>
            <person name="Tritt A."/>
            <person name="Yoshinaga Y."/>
            <person name="Zwiers L.-H."/>
            <person name="Turgeon B."/>
            <person name="Goodwin S."/>
            <person name="Spatafora J."/>
            <person name="Crous P."/>
            <person name="Grigoriev I."/>
        </authorList>
    </citation>
    <scope>NUCLEOTIDE SEQUENCE</scope>
    <source>
        <strain evidence="2">CBS 113979</strain>
    </source>
</reference>
<gene>
    <name evidence="2" type="ORF">K402DRAFT_397730</name>
</gene>
<dbReference type="Proteomes" id="UP000800041">
    <property type="component" value="Unassembled WGS sequence"/>
</dbReference>
<dbReference type="AlphaFoldDB" id="A0A6G1GNH4"/>
<dbReference type="OrthoDB" id="2590011at2759"/>
<evidence type="ECO:0000313" key="2">
    <source>
        <dbReference type="EMBL" id="KAF1982288.1"/>
    </source>
</evidence>
<keyword evidence="3" id="KW-1185">Reference proteome</keyword>
<feature type="compositionally biased region" description="Polar residues" evidence="1">
    <location>
        <begin position="87"/>
        <end position="100"/>
    </location>
</feature>